<dbReference type="EMBL" id="MZNU01000006">
    <property type="protein sequence ID" value="OWP07417.1"/>
    <property type="molecule type" value="Genomic_DNA"/>
</dbReference>
<reference evidence="4 5" key="1">
    <citation type="submission" date="2017-04" db="EMBL/GenBank/DDBJ databases">
        <title>Draft genome sequence of Marssonina coronaria NL1: causal agent of apple blotch.</title>
        <authorList>
            <person name="Cheng Q."/>
        </authorList>
    </citation>
    <scope>NUCLEOTIDE SEQUENCE [LARGE SCALE GENOMIC DNA]</scope>
    <source>
        <strain evidence="4 5">NL1</strain>
    </source>
</reference>
<dbReference type="Gene3D" id="3.40.50.720">
    <property type="entry name" value="NAD(P)-binding Rossmann-like Domain"/>
    <property type="match status" value="1"/>
</dbReference>
<dbReference type="PANTHER" id="PTHR43618">
    <property type="entry name" value="7-ALPHA-HYDROXYSTEROID DEHYDROGENASE"/>
    <property type="match status" value="1"/>
</dbReference>
<dbReference type="SUPFAM" id="SSF51735">
    <property type="entry name" value="NAD(P)-binding Rossmann-fold domains"/>
    <property type="match status" value="1"/>
</dbReference>
<dbReference type="PRINTS" id="PR00081">
    <property type="entry name" value="GDHRDH"/>
</dbReference>
<keyword evidence="3" id="KW-0560">Oxidoreductase</keyword>
<proteinExistence type="inferred from homology"/>
<keyword evidence="2" id="KW-0521">NADP</keyword>
<dbReference type="GO" id="GO:0016491">
    <property type="term" value="F:oxidoreductase activity"/>
    <property type="evidence" value="ECO:0007669"/>
    <property type="project" value="UniProtKB-KW"/>
</dbReference>
<protein>
    <submittedName>
        <fullName evidence="4">Uncharacterized protein</fullName>
    </submittedName>
</protein>
<organism evidence="4 5">
    <name type="scientific">Diplocarpon coronariae</name>
    <dbReference type="NCBI Taxonomy" id="2795749"/>
    <lineage>
        <taxon>Eukaryota</taxon>
        <taxon>Fungi</taxon>
        <taxon>Dikarya</taxon>
        <taxon>Ascomycota</taxon>
        <taxon>Pezizomycotina</taxon>
        <taxon>Leotiomycetes</taxon>
        <taxon>Helotiales</taxon>
        <taxon>Drepanopezizaceae</taxon>
        <taxon>Diplocarpon</taxon>
    </lineage>
</organism>
<evidence type="ECO:0000313" key="5">
    <source>
        <dbReference type="Proteomes" id="UP000242519"/>
    </source>
</evidence>
<gene>
    <name evidence="4" type="ORF">B2J93_6196</name>
</gene>
<evidence type="ECO:0000256" key="3">
    <source>
        <dbReference type="ARBA" id="ARBA00023002"/>
    </source>
</evidence>
<evidence type="ECO:0000313" key="4">
    <source>
        <dbReference type="EMBL" id="OWP07417.1"/>
    </source>
</evidence>
<dbReference type="OrthoDB" id="2898618at2759"/>
<evidence type="ECO:0000256" key="1">
    <source>
        <dbReference type="ARBA" id="ARBA00006484"/>
    </source>
</evidence>
<dbReference type="Proteomes" id="UP000242519">
    <property type="component" value="Unassembled WGS sequence"/>
</dbReference>
<dbReference type="InParanoid" id="A0A218ZH93"/>
<dbReference type="InterPro" id="IPR052178">
    <property type="entry name" value="Sec_Metab_Biosynth_SDR"/>
</dbReference>
<comment type="similarity">
    <text evidence="1">Belongs to the short-chain dehydrogenases/reductases (SDR) family.</text>
</comment>
<dbReference type="InterPro" id="IPR002347">
    <property type="entry name" value="SDR_fam"/>
</dbReference>
<comment type="caution">
    <text evidence="4">The sequence shown here is derived from an EMBL/GenBank/DDBJ whole genome shotgun (WGS) entry which is preliminary data.</text>
</comment>
<dbReference type="PANTHER" id="PTHR43618:SF4">
    <property type="entry name" value="SHORT CHAIN DEHYDROGENASE_REDUCTASE FAMILY (AFU_ORTHOLOGUE AFUA_7G04540)"/>
    <property type="match status" value="1"/>
</dbReference>
<dbReference type="AlphaFoldDB" id="A0A218ZH93"/>
<dbReference type="InterPro" id="IPR036291">
    <property type="entry name" value="NAD(P)-bd_dom_sf"/>
</dbReference>
<accession>A0A218ZH93</accession>
<sequence>MASTEINTLLSVKFRIALVTGGTSGVVLMIAKAGDFTNSLCDVVFLKKLPGLVTNGAKPFRTTESHLDILISNAGIRRDPPQLCNVLAAPPSEPQASLVVVPPVWNASSPVNTTAHYFLSVALPNMLALAADMDMRDGSKGWIMGGVVVVTSSVASFHHATNVDMISYASTKAVADQLVGLLAAKYSRWNR</sequence>
<dbReference type="PRINTS" id="PR00080">
    <property type="entry name" value="SDRFAMILY"/>
</dbReference>
<keyword evidence="5" id="KW-1185">Reference proteome</keyword>
<evidence type="ECO:0000256" key="2">
    <source>
        <dbReference type="ARBA" id="ARBA00022857"/>
    </source>
</evidence>
<name>A0A218ZH93_9HELO</name>